<feature type="transmembrane region" description="Helical" evidence="1">
    <location>
        <begin position="34"/>
        <end position="51"/>
    </location>
</feature>
<accession>A0A2N6MNE4</accession>
<protein>
    <submittedName>
        <fullName evidence="2">Uncharacterized protein</fullName>
    </submittedName>
</protein>
<evidence type="ECO:0000313" key="2">
    <source>
        <dbReference type="EMBL" id="PMB48277.1"/>
    </source>
</evidence>
<reference evidence="2 3" key="1">
    <citation type="submission" date="2017-07" db="EMBL/GenBank/DDBJ databases">
        <title>Genomes of Fischerella (Mastigocladus) sp. strains.</title>
        <authorList>
            <person name="Miller S.R."/>
        </authorList>
    </citation>
    <scope>NUCLEOTIDE SEQUENCE [LARGE SCALE GENOMIC DNA]</scope>
    <source>
        <strain evidence="2 3">CCMEE 5330</strain>
    </source>
</reference>
<feature type="transmembrane region" description="Helical" evidence="1">
    <location>
        <begin position="58"/>
        <end position="79"/>
    </location>
</feature>
<name>A0A2N6MNE4_9CYAN</name>
<keyword evidence="1" id="KW-1133">Transmembrane helix</keyword>
<keyword evidence="1" id="KW-0812">Transmembrane</keyword>
<organism evidence="2 3">
    <name type="scientific">Fischerella thermalis CCMEE 5330</name>
    <dbReference type="NCBI Taxonomy" id="2019670"/>
    <lineage>
        <taxon>Bacteria</taxon>
        <taxon>Bacillati</taxon>
        <taxon>Cyanobacteriota</taxon>
        <taxon>Cyanophyceae</taxon>
        <taxon>Nostocales</taxon>
        <taxon>Hapalosiphonaceae</taxon>
        <taxon>Fischerella</taxon>
    </lineage>
</organism>
<dbReference type="AlphaFoldDB" id="A0A2N6MNE4"/>
<comment type="caution">
    <text evidence="2">The sequence shown here is derived from an EMBL/GenBank/DDBJ whole genome shotgun (WGS) entry which is preliminary data.</text>
</comment>
<gene>
    <name evidence="2" type="ORF">CEN41_01725</name>
</gene>
<keyword evidence="1" id="KW-0472">Membrane</keyword>
<evidence type="ECO:0000313" key="3">
    <source>
        <dbReference type="Proteomes" id="UP000234966"/>
    </source>
</evidence>
<sequence length="107" mass="11718">MARRKTGQEAKVERLTWFLMVITFLFMTNNGFDGAATLGIVSIILLISGLYQWRKRWSVGPAVFLAAGIGLLASLYAFFQPLPVDLALVSFILIIAVILVGVVTNDS</sequence>
<feature type="transmembrane region" description="Helical" evidence="1">
    <location>
        <begin position="85"/>
        <end position="104"/>
    </location>
</feature>
<proteinExistence type="predicted"/>
<dbReference type="Proteomes" id="UP000234966">
    <property type="component" value="Unassembled WGS sequence"/>
</dbReference>
<dbReference type="EMBL" id="NMQI01000031">
    <property type="protein sequence ID" value="PMB48277.1"/>
    <property type="molecule type" value="Genomic_DNA"/>
</dbReference>
<evidence type="ECO:0000256" key="1">
    <source>
        <dbReference type="SAM" id="Phobius"/>
    </source>
</evidence>
<feature type="transmembrane region" description="Helical" evidence="1">
    <location>
        <begin position="12"/>
        <end position="28"/>
    </location>
</feature>